<dbReference type="RefSeq" id="WP_235177798.1">
    <property type="nucleotide sequence ID" value="NZ_JAKFFV010000005.1"/>
</dbReference>
<feature type="domain" description="Glycosyltransferase subfamily 4-like N-terminal" evidence="2">
    <location>
        <begin position="49"/>
        <end position="173"/>
    </location>
</feature>
<dbReference type="Pfam" id="PF00534">
    <property type="entry name" value="Glycos_transf_1"/>
    <property type="match status" value="1"/>
</dbReference>
<dbReference type="Proteomes" id="UP001139411">
    <property type="component" value="Unassembled WGS sequence"/>
</dbReference>
<dbReference type="SUPFAM" id="SSF53756">
    <property type="entry name" value="UDP-Glycosyltransferase/glycogen phosphorylase"/>
    <property type="match status" value="1"/>
</dbReference>
<evidence type="ECO:0000313" key="3">
    <source>
        <dbReference type="EMBL" id="MCF2498837.1"/>
    </source>
</evidence>
<dbReference type="AlphaFoldDB" id="A0A9X1QE63"/>
<keyword evidence="3" id="KW-0328">Glycosyltransferase</keyword>
<proteinExistence type="predicted"/>
<dbReference type="EMBL" id="JAKFFV010000005">
    <property type="protein sequence ID" value="MCF2498837.1"/>
    <property type="molecule type" value="Genomic_DNA"/>
</dbReference>
<dbReference type="PANTHER" id="PTHR12526:SF630">
    <property type="entry name" value="GLYCOSYLTRANSFERASE"/>
    <property type="match status" value="1"/>
</dbReference>
<protein>
    <submittedName>
        <fullName evidence="3">Glycosyltransferase</fullName>
        <ecNumber evidence="3">2.4.-.-</ecNumber>
    </submittedName>
</protein>
<dbReference type="Gene3D" id="3.40.50.2000">
    <property type="entry name" value="Glycogen Phosphorylase B"/>
    <property type="match status" value="2"/>
</dbReference>
<dbReference type="InterPro" id="IPR028098">
    <property type="entry name" value="Glyco_trans_4-like_N"/>
</dbReference>
<sequence>MKVLVITNDISQGGGEKLLASSLPIFKKKDIDISLLLLNAEKSVPAFLKNIASAGIAIHDLRMSSFYNPICAIAIWRFLKANPFDVVHVHLFPASYWSSLAISMLRTKPVLIFTEHSNHNKRRDKKYLQPLERAVYRPYSGIIAITDSVKEKLSEWIGQGDKIRVINNGVDLTNIAKATRIERQRLCAELNIPEDSRLMLMAASFRYPKDQATLIRACALLGESYHVLLAGEGEAKEGTMKIAAECGVSDRIHYLGFRTDISSLMKSVDLNVLSSAYEGMSGVTLESLAADVPFLGSDVAGIREIVPNNNFLFTPADHKELAQKARMVVDDNSLASNRAAEGIRFVKNFDMDLMVDKYIKLYYELQQK</sequence>
<evidence type="ECO:0000259" key="2">
    <source>
        <dbReference type="Pfam" id="PF13439"/>
    </source>
</evidence>
<evidence type="ECO:0000313" key="4">
    <source>
        <dbReference type="Proteomes" id="UP001139411"/>
    </source>
</evidence>
<evidence type="ECO:0000259" key="1">
    <source>
        <dbReference type="Pfam" id="PF00534"/>
    </source>
</evidence>
<name>A0A9X1QE63_9BACT</name>
<gene>
    <name evidence="3" type="ORF">L0661_10980</name>
</gene>
<organism evidence="3 4">
    <name type="scientific">Dyadobacter chenhuakuii</name>
    <dbReference type="NCBI Taxonomy" id="2909339"/>
    <lineage>
        <taxon>Bacteria</taxon>
        <taxon>Pseudomonadati</taxon>
        <taxon>Bacteroidota</taxon>
        <taxon>Cytophagia</taxon>
        <taxon>Cytophagales</taxon>
        <taxon>Spirosomataceae</taxon>
        <taxon>Dyadobacter</taxon>
    </lineage>
</organism>
<reference evidence="3" key="1">
    <citation type="submission" date="2022-01" db="EMBL/GenBank/DDBJ databases">
        <title>Novel species in genus Dyadobacter.</title>
        <authorList>
            <person name="Ma C."/>
        </authorList>
    </citation>
    <scope>NUCLEOTIDE SEQUENCE</scope>
    <source>
        <strain evidence="3">CY357</strain>
    </source>
</reference>
<comment type="caution">
    <text evidence="3">The sequence shown here is derived from an EMBL/GenBank/DDBJ whole genome shotgun (WGS) entry which is preliminary data.</text>
</comment>
<dbReference type="PANTHER" id="PTHR12526">
    <property type="entry name" value="GLYCOSYLTRANSFERASE"/>
    <property type="match status" value="1"/>
</dbReference>
<dbReference type="EC" id="2.4.-.-" evidence="3"/>
<dbReference type="InterPro" id="IPR001296">
    <property type="entry name" value="Glyco_trans_1"/>
</dbReference>
<dbReference type="Pfam" id="PF13439">
    <property type="entry name" value="Glyco_transf_4"/>
    <property type="match status" value="1"/>
</dbReference>
<dbReference type="GO" id="GO:0016757">
    <property type="term" value="F:glycosyltransferase activity"/>
    <property type="evidence" value="ECO:0007669"/>
    <property type="project" value="UniProtKB-KW"/>
</dbReference>
<accession>A0A9X1QE63</accession>
<keyword evidence="3" id="KW-0808">Transferase</keyword>
<feature type="domain" description="Glycosyl transferase family 1" evidence="1">
    <location>
        <begin position="187"/>
        <end position="339"/>
    </location>
</feature>